<keyword evidence="5" id="KW-1185">Reference proteome</keyword>
<dbReference type="PANTHER" id="PTHR44591">
    <property type="entry name" value="STRESS RESPONSE REGULATOR PROTEIN 1"/>
    <property type="match status" value="1"/>
</dbReference>
<dbReference type="InterPro" id="IPR050595">
    <property type="entry name" value="Bact_response_regulator"/>
</dbReference>
<dbReference type="EMBL" id="JAUTWS010000042">
    <property type="protein sequence ID" value="MDO9712218.1"/>
    <property type="molecule type" value="Genomic_DNA"/>
</dbReference>
<dbReference type="SUPFAM" id="SSF52172">
    <property type="entry name" value="CheY-like"/>
    <property type="match status" value="1"/>
</dbReference>
<dbReference type="PANTHER" id="PTHR44591:SF21">
    <property type="entry name" value="TWO-COMPONENT RESPONSE REGULATOR"/>
    <property type="match status" value="1"/>
</dbReference>
<comment type="caution">
    <text evidence="4">The sequence shown here is derived from an EMBL/GenBank/DDBJ whole genome shotgun (WGS) entry which is preliminary data.</text>
</comment>
<sequence>MDVLVVEDEPLVREVVADGLQDDGLCVVEAPTAEEALALFTNDGRPQVVVTDVNLGSGMDGLTLAEEAHRRWLDVGVVIMTGNPVNVLGRPSDPCERILLKPFMPTVLSQCVRELLGGSCRDAERHPAQQ</sequence>
<dbReference type="RefSeq" id="WP_305107073.1">
    <property type="nucleotide sequence ID" value="NZ_JAUTWS010000042.1"/>
</dbReference>
<feature type="domain" description="Response regulatory" evidence="3">
    <location>
        <begin position="2"/>
        <end position="116"/>
    </location>
</feature>
<dbReference type="InterPro" id="IPR001789">
    <property type="entry name" value="Sig_transdc_resp-reg_receiver"/>
</dbReference>
<evidence type="ECO:0000256" key="2">
    <source>
        <dbReference type="PROSITE-ProRule" id="PRU00169"/>
    </source>
</evidence>
<evidence type="ECO:0000313" key="4">
    <source>
        <dbReference type="EMBL" id="MDO9712218.1"/>
    </source>
</evidence>
<dbReference type="Pfam" id="PF00072">
    <property type="entry name" value="Response_reg"/>
    <property type="match status" value="1"/>
</dbReference>
<dbReference type="PROSITE" id="PS50110">
    <property type="entry name" value="RESPONSE_REGULATORY"/>
    <property type="match status" value="1"/>
</dbReference>
<keyword evidence="1 2" id="KW-0597">Phosphoprotein</keyword>
<proteinExistence type="predicted"/>
<dbReference type="Proteomes" id="UP001243009">
    <property type="component" value="Unassembled WGS sequence"/>
</dbReference>
<accession>A0ABT9E7R9</accession>
<name>A0ABT9E7R9_9PROT</name>
<protein>
    <submittedName>
        <fullName evidence="4">Response regulator</fullName>
    </submittedName>
</protein>
<dbReference type="Gene3D" id="3.40.50.2300">
    <property type="match status" value="1"/>
</dbReference>
<evidence type="ECO:0000313" key="5">
    <source>
        <dbReference type="Proteomes" id="UP001243009"/>
    </source>
</evidence>
<dbReference type="SMART" id="SM00448">
    <property type="entry name" value="REC"/>
    <property type="match status" value="1"/>
</dbReference>
<evidence type="ECO:0000259" key="3">
    <source>
        <dbReference type="PROSITE" id="PS50110"/>
    </source>
</evidence>
<dbReference type="InterPro" id="IPR011006">
    <property type="entry name" value="CheY-like_superfamily"/>
</dbReference>
<organism evidence="4 5">
    <name type="scientific">Paracraurococcus lichenis</name>
    <dbReference type="NCBI Taxonomy" id="3064888"/>
    <lineage>
        <taxon>Bacteria</taxon>
        <taxon>Pseudomonadati</taxon>
        <taxon>Pseudomonadota</taxon>
        <taxon>Alphaproteobacteria</taxon>
        <taxon>Acetobacterales</taxon>
        <taxon>Roseomonadaceae</taxon>
        <taxon>Paracraurococcus</taxon>
    </lineage>
</organism>
<feature type="modified residue" description="4-aspartylphosphate" evidence="2">
    <location>
        <position position="52"/>
    </location>
</feature>
<reference evidence="4 5" key="1">
    <citation type="submission" date="2023-08" db="EMBL/GenBank/DDBJ databases">
        <title>The draft genome sequence of Paracraurococcus sp. LOR1-02.</title>
        <authorList>
            <person name="Kingkaew E."/>
            <person name="Tanasupawat S."/>
        </authorList>
    </citation>
    <scope>NUCLEOTIDE SEQUENCE [LARGE SCALE GENOMIC DNA]</scope>
    <source>
        <strain evidence="4 5">LOR1-02</strain>
    </source>
</reference>
<gene>
    <name evidence="4" type="ORF">Q7A36_28000</name>
</gene>
<evidence type="ECO:0000256" key="1">
    <source>
        <dbReference type="ARBA" id="ARBA00022553"/>
    </source>
</evidence>